<gene>
    <name evidence="13" type="ORF">LUZ63_014714</name>
</gene>
<name>A0A9Q0CBJ1_9POAL</name>
<evidence type="ECO:0000256" key="6">
    <source>
        <dbReference type="ARBA" id="ARBA00022989"/>
    </source>
</evidence>
<evidence type="ECO:0000256" key="3">
    <source>
        <dbReference type="ARBA" id="ARBA00022692"/>
    </source>
</evidence>
<feature type="domain" description="Protein kinase" evidence="12">
    <location>
        <begin position="485"/>
        <end position="760"/>
    </location>
</feature>
<dbReference type="AlphaFoldDB" id="A0A9Q0CBJ1"/>
<reference evidence="13" key="1">
    <citation type="journal article" date="2022" name="Cell">
        <title>Repeat-based holocentromeres influence genome architecture and karyotype evolution.</title>
        <authorList>
            <person name="Hofstatter P.G."/>
            <person name="Thangavel G."/>
            <person name="Lux T."/>
            <person name="Neumann P."/>
            <person name="Vondrak T."/>
            <person name="Novak P."/>
            <person name="Zhang M."/>
            <person name="Costa L."/>
            <person name="Castellani M."/>
            <person name="Scott A."/>
            <person name="Toegelov H."/>
            <person name="Fuchs J."/>
            <person name="Mata-Sucre Y."/>
            <person name="Dias Y."/>
            <person name="Vanzela A.L.L."/>
            <person name="Huettel B."/>
            <person name="Almeida C.C.S."/>
            <person name="Simkova H."/>
            <person name="Souza G."/>
            <person name="Pedrosa-Harand A."/>
            <person name="Macas J."/>
            <person name="Mayer K.F.X."/>
            <person name="Houben A."/>
            <person name="Marques A."/>
        </authorList>
    </citation>
    <scope>NUCLEOTIDE SEQUENCE</scope>
    <source>
        <strain evidence="13">RhyBre1mFocal</strain>
    </source>
</reference>
<dbReference type="GO" id="GO:0005524">
    <property type="term" value="F:ATP binding"/>
    <property type="evidence" value="ECO:0007669"/>
    <property type="project" value="InterPro"/>
</dbReference>
<keyword evidence="14" id="KW-1185">Reference proteome</keyword>
<dbReference type="FunFam" id="3.30.200.20:FF:000285">
    <property type="entry name" value="Putative inactive leucine-rich repeat receptor-like protein kinase"/>
    <property type="match status" value="1"/>
</dbReference>
<dbReference type="Proteomes" id="UP001151287">
    <property type="component" value="Unassembled WGS sequence"/>
</dbReference>
<dbReference type="Gene3D" id="1.10.510.10">
    <property type="entry name" value="Transferase(Phosphotransferase) domain 1"/>
    <property type="match status" value="1"/>
</dbReference>
<dbReference type="FunFam" id="1.10.510.10:FF:000431">
    <property type="entry name" value="Putative inactive leucine-rich repeat receptor-like protein kinase"/>
    <property type="match status" value="1"/>
</dbReference>
<keyword evidence="7 10" id="KW-0472">Membrane</keyword>
<feature type="chain" id="PRO_5040106224" description="Protein kinase domain-containing protein" evidence="11">
    <location>
        <begin position="29"/>
        <end position="782"/>
    </location>
</feature>
<keyword evidence="8" id="KW-0675">Receptor</keyword>
<evidence type="ECO:0000256" key="8">
    <source>
        <dbReference type="ARBA" id="ARBA00023170"/>
    </source>
</evidence>
<comment type="caution">
    <text evidence="13">The sequence shown here is derived from an EMBL/GenBank/DDBJ whole genome shotgun (WGS) entry which is preliminary data.</text>
</comment>
<proteinExistence type="predicted"/>
<dbReference type="FunFam" id="3.80.10.10:FF:000155">
    <property type="entry name" value="Putative inactive leucine-rich repeat receptor-like protein kinase"/>
    <property type="match status" value="1"/>
</dbReference>
<evidence type="ECO:0000313" key="14">
    <source>
        <dbReference type="Proteomes" id="UP001151287"/>
    </source>
</evidence>
<dbReference type="PANTHER" id="PTHR48006:SF84">
    <property type="entry name" value="REPEAT TRANSMEMBRANE PROTEIN KINASE, PUTATIVE, EXPRESSED-RELATED"/>
    <property type="match status" value="1"/>
</dbReference>
<keyword evidence="6 10" id="KW-1133">Transmembrane helix</keyword>
<dbReference type="GO" id="GO:0016020">
    <property type="term" value="C:membrane"/>
    <property type="evidence" value="ECO:0007669"/>
    <property type="project" value="UniProtKB-SubCell"/>
</dbReference>
<evidence type="ECO:0000256" key="5">
    <source>
        <dbReference type="ARBA" id="ARBA00022737"/>
    </source>
</evidence>
<dbReference type="OrthoDB" id="676979at2759"/>
<dbReference type="PANTHER" id="PTHR48006">
    <property type="entry name" value="LEUCINE-RICH REPEAT-CONTAINING PROTEIN DDB_G0281931-RELATED"/>
    <property type="match status" value="1"/>
</dbReference>
<feature type="signal peptide" evidence="11">
    <location>
        <begin position="1"/>
        <end position="28"/>
    </location>
</feature>
<dbReference type="GO" id="GO:0004672">
    <property type="term" value="F:protein kinase activity"/>
    <property type="evidence" value="ECO:0007669"/>
    <property type="project" value="InterPro"/>
</dbReference>
<organism evidence="13 14">
    <name type="scientific">Rhynchospora breviuscula</name>
    <dbReference type="NCBI Taxonomy" id="2022672"/>
    <lineage>
        <taxon>Eukaryota</taxon>
        <taxon>Viridiplantae</taxon>
        <taxon>Streptophyta</taxon>
        <taxon>Embryophyta</taxon>
        <taxon>Tracheophyta</taxon>
        <taxon>Spermatophyta</taxon>
        <taxon>Magnoliopsida</taxon>
        <taxon>Liliopsida</taxon>
        <taxon>Poales</taxon>
        <taxon>Cyperaceae</taxon>
        <taxon>Cyperoideae</taxon>
        <taxon>Rhynchosporeae</taxon>
        <taxon>Rhynchospora</taxon>
    </lineage>
</organism>
<dbReference type="Gene3D" id="3.80.10.10">
    <property type="entry name" value="Ribonuclease Inhibitor"/>
    <property type="match status" value="2"/>
</dbReference>
<dbReference type="PROSITE" id="PS51450">
    <property type="entry name" value="LRR"/>
    <property type="match status" value="1"/>
</dbReference>
<dbReference type="InterPro" id="IPR032675">
    <property type="entry name" value="LRR_dom_sf"/>
</dbReference>
<dbReference type="InterPro" id="IPR001245">
    <property type="entry name" value="Ser-Thr/Tyr_kinase_cat_dom"/>
</dbReference>
<comment type="subcellular location">
    <subcellularLocation>
        <location evidence="1">Membrane</location>
        <topology evidence="1">Single-pass type I membrane protein</topology>
    </subcellularLocation>
</comment>
<dbReference type="InterPro" id="IPR000719">
    <property type="entry name" value="Prot_kinase_dom"/>
</dbReference>
<keyword evidence="3 10" id="KW-0812">Transmembrane</keyword>
<keyword evidence="9" id="KW-0325">Glycoprotein</keyword>
<evidence type="ECO:0000256" key="7">
    <source>
        <dbReference type="ARBA" id="ARBA00023136"/>
    </source>
</evidence>
<evidence type="ECO:0000256" key="11">
    <source>
        <dbReference type="SAM" id="SignalP"/>
    </source>
</evidence>
<dbReference type="Pfam" id="PF07714">
    <property type="entry name" value="PK_Tyr_Ser-Thr"/>
    <property type="match status" value="1"/>
</dbReference>
<evidence type="ECO:0000256" key="1">
    <source>
        <dbReference type="ARBA" id="ARBA00004479"/>
    </source>
</evidence>
<sequence length="782" mass="86567">MATSLLLFKPSCLLIALITLLLVPLSSQISLYPAQTWSLLRIQHLLNYPPILRPWHSNSTFCNLEPNPHFTIVCYSNSVTQLHITGKPFSPSLPKSFSIDSFVTTLTRFPDLKVLSLTSLGLWGSLPAKIARLSNLEILNVSSNFLYGTVPHEISNLTNLQTLILDHNLFNGPLPNWVNSLQLLAVLSSKNNSLNGTLPNSLSSMISLRIIDLSLNDLSGDVPDLTELTNLEVLDLGNNSFGPQFPKLGVKLVTIVLKNNRFGGSIPSNLESYNFLQRIDVSSNKFVGPFPPSLLSLPSVHYINIAGNRFTGMLFKNTSCNDQLEYIDLSENLLSGMVPSCFDLGSKDKSVFYSQNCLSVMGDPTQHPDPFCQTQALAAGILPEKKRGSKSMEKAIVATCVVVGMVLCALLVGILVLYIFKRKNVRTIVLRPPRRLKENNGSTGNFSQTMTDSRYISPAIKLGALGIPSYRTFSLEEIEAATNNFDTSSFIGECSNGQMYKGSLADGSLVAIRCLKLKKKQASINFRNQIEIISKLRHRHLTSALGHCFEYYLDDSTVSRIFYIFEFVPNGNLRSNISHGVARQRLTWPQRISAAIGVAKGIQFLHGGIIPGLFKNNLKISNVLLDQNFVAKISCYSLPIIEQSMKTETQLEGASNGEKDKADHTDQGEKVDVYDFGVLLLEILCGRPIQSYYEVGIMRNQLQLSLSGDRAARRRFIDPVVNKSCSDESLKTVMEICMRCLSKEPVQRPSVEDVLWNLQFAAQVLARSCEASPLTPSRSSRS</sequence>
<dbReference type="SUPFAM" id="SSF56112">
    <property type="entry name" value="Protein kinase-like (PK-like)"/>
    <property type="match status" value="1"/>
</dbReference>
<protein>
    <recommendedName>
        <fullName evidence="12">Protein kinase domain-containing protein</fullName>
    </recommendedName>
</protein>
<evidence type="ECO:0000256" key="9">
    <source>
        <dbReference type="ARBA" id="ARBA00023180"/>
    </source>
</evidence>
<accession>A0A9Q0CBJ1</accession>
<dbReference type="InterPro" id="IPR001611">
    <property type="entry name" value="Leu-rich_rpt"/>
</dbReference>
<feature type="transmembrane region" description="Helical" evidence="10">
    <location>
        <begin position="395"/>
        <end position="420"/>
    </location>
</feature>
<dbReference type="EMBL" id="JAMQYH010000004">
    <property type="protein sequence ID" value="KAJ1690559.1"/>
    <property type="molecule type" value="Genomic_DNA"/>
</dbReference>
<dbReference type="Pfam" id="PF00560">
    <property type="entry name" value="LRR_1"/>
    <property type="match status" value="2"/>
</dbReference>
<dbReference type="InterPro" id="IPR011009">
    <property type="entry name" value="Kinase-like_dom_sf"/>
</dbReference>
<keyword evidence="5" id="KW-0677">Repeat</keyword>
<keyword evidence="2" id="KW-0433">Leucine-rich repeat</keyword>
<evidence type="ECO:0000259" key="12">
    <source>
        <dbReference type="PROSITE" id="PS50011"/>
    </source>
</evidence>
<dbReference type="PROSITE" id="PS50011">
    <property type="entry name" value="PROTEIN_KINASE_DOM"/>
    <property type="match status" value="1"/>
</dbReference>
<evidence type="ECO:0000256" key="2">
    <source>
        <dbReference type="ARBA" id="ARBA00022614"/>
    </source>
</evidence>
<dbReference type="InterPro" id="IPR051824">
    <property type="entry name" value="LRR_Rcpt-Like_S/T_Kinase"/>
</dbReference>
<dbReference type="SUPFAM" id="SSF52058">
    <property type="entry name" value="L domain-like"/>
    <property type="match status" value="1"/>
</dbReference>
<evidence type="ECO:0000313" key="13">
    <source>
        <dbReference type="EMBL" id="KAJ1690559.1"/>
    </source>
</evidence>
<keyword evidence="4 11" id="KW-0732">Signal</keyword>
<dbReference type="Gene3D" id="3.30.200.20">
    <property type="entry name" value="Phosphorylase Kinase, domain 1"/>
    <property type="match status" value="1"/>
</dbReference>
<evidence type="ECO:0000256" key="10">
    <source>
        <dbReference type="SAM" id="Phobius"/>
    </source>
</evidence>
<evidence type="ECO:0000256" key="4">
    <source>
        <dbReference type="ARBA" id="ARBA00022729"/>
    </source>
</evidence>